<accession>A0A8E2JI56</accession>
<gene>
    <name evidence="2" type="ORF">K432DRAFT_178753</name>
</gene>
<evidence type="ECO:0000313" key="3">
    <source>
        <dbReference type="Proteomes" id="UP000250266"/>
    </source>
</evidence>
<feature type="region of interest" description="Disordered" evidence="1">
    <location>
        <begin position="116"/>
        <end position="204"/>
    </location>
</feature>
<evidence type="ECO:0000313" key="2">
    <source>
        <dbReference type="EMBL" id="OCK83525.1"/>
    </source>
</evidence>
<protein>
    <submittedName>
        <fullName evidence="2">Uncharacterized protein</fullName>
    </submittedName>
</protein>
<keyword evidence="3" id="KW-1185">Reference proteome</keyword>
<feature type="region of interest" description="Disordered" evidence="1">
    <location>
        <begin position="241"/>
        <end position="289"/>
    </location>
</feature>
<dbReference type="AlphaFoldDB" id="A0A8E2JI56"/>
<evidence type="ECO:0000256" key="1">
    <source>
        <dbReference type="SAM" id="MobiDB-lite"/>
    </source>
</evidence>
<name>A0A8E2JI56_9PEZI</name>
<proteinExistence type="predicted"/>
<feature type="compositionally biased region" description="Basic and acidic residues" evidence="1">
    <location>
        <begin position="241"/>
        <end position="274"/>
    </location>
</feature>
<reference evidence="2 3" key="1">
    <citation type="journal article" date="2016" name="Nat. Commun.">
        <title>Ectomycorrhizal ecology is imprinted in the genome of the dominant symbiotic fungus Cenococcum geophilum.</title>
        <authorList>
            <consortium name="DOE Joint Genome Institute"/>
            <person name="Peter M."/>
            <person name="Kohler A."/>
            <person name="Ohm R.A."/>
            <person name="Kuo A."/>
            <person name="Krutzmann J."/>
            <person name="Morin E."/>
            <person name="Arend M."/>
            <person name="Barry K.W."/>
            <person name="Binder M."/>
            <person name="Choi C."/>
            <person name="Clum A."/>
            <person name="Copeland A."/>
            <person name="Grisel N."/>
            <person name="Haridas S."/>
            <person name="Kipfer T."/>
            <person name="LaButti K."/>
            <person name="Lindquist E."/>
            <person name="Lipzen A."/>
            <person name="Maire R."/>
            <person name="Meier B."/>
            <person name="Mihaltcheva S."/>
            <person name="Molinier V."/>
            <person name="Murat C."/>
            <person name="Poggeler S."/>
            <person name="Quandt C.A."/>
            <person name="Sperisen C."/>
            <person name="Tritt A."/>
            <person name="Tisserant E."/>
            <person name="Crous P.W."/>
            <person name="Henrissat B."/>
            <person name="Nehls U."/>
            <person name="Egli S."/>
            <person name="Spatafora J.W."/>
            <person name="Grigoriev I.V."/>
            <person name="Martin F.M."/>
        </authorList>
    </citation>
    <scope>NUCLEOTIDE SEQUENCE [LARGE SCALE GENOMIC DNA]</scope>
    <source>
        <strain evidence="2 3">CBS 459.81</strain>
    </source>
</reference>
<feature type="compositionally biased region" description="Low complexity" evidence="1">
    <location>
        <begin position="180"/>
        <end position="190"/>
    </location>
</feature>
<organism evidence="2 3">
    <name type="scientific">Lepidopterella palustris CBS 459.81</name>
    <dbReference type="NCBI Taxonomy" id="1314670"/>
    <lineage>
        <taxon>Eukaryota</taxon>
        <taxon>Fungi</taxon>
        <taxon>Dikarya</taxon>
        <taxon>Ascomycota</taxon>
        <taxon>Pezizomycotina</taxon>
        <taxon>Dothideomycetes</taxon>
        <taxon>Pleosporomycetidae</taxon>
        <taxon>Mytilinidiales</taxon>
        <taxon>Argynnaceae</taxon>
        <taxon>Lepidopterella</taxon>
    </lineage>
</organism>
<dbReference type="OrthoDB" id="4121058at2759"/>
<feature type="compositionally biased region" description="Basic and acidic residues" evidence="1">
    <location>
        <begin position="124"/>
        <end position="138"/>
    </location>
</feature>
<dbReference type="Proteomes" id="UP000250266">
    <property type="component" value="Unassembled WGS sequence"/>
</dbReference>
<sequence>MVTLASPISRDGFIYHSILFADAGNLNHHPRASIAELTSLLRPELSSFKSNEPVKDQVGHWYTAQLIHYGLSTSKDKNTAKMRLLKALNDGTLEVPASVVRLEAQLKKDWESENRKLKKAMKSGRTEEFPIRGKDNAETNKSVAKKRKAREESGRNIGPAATKKAKLKKNSDGEHGLSYSTTGSGSAAGSKEMRSANPPGGQNTQKLLLIKEPIKEPTKKLPVKKELTKKLPVKKELAKEELTKKESTKKESTKKEPTKKEPTKKEPTKKEPTKKQSTKKPSITPLPMDKDYNLRRITGAYNVTCPVIEEEWPNVSSNLRLQLCKDGERMWGSGSWGPMDLVIQLNPGPTQISDVHPVSFGWRMRENETGETRFGGGCNGHIYFLEDDKVQGVFFGLYGGNIEFEGVRRPGPLSTCGKPAESFRHDWDEFVEEIYDGSYNKNRGWP</sequence>
<dbReference type="EMBL" id="KV744859">
    <property type="protein sequence ID" value="OCK83525.1"/>
    <property type="molecule type" value="Genomic_DNA"/>
</dbReference>